<reference evidence="3" key="1">
    <citation type="submission" date="2019-12" db="EMBL/GenBank/DDBJ databases">
        <title>Novel species isolated from a subtropical stream in China.</title>
        <authorList>
            <person name="Lu H."/>
        </authorList>
    </citation>
    <scope>NUCLEOTIDE SEQUENCE [LARGE SCALE GENOMIC DNA]</scope>
    <source>
        <strain evidence="3">FT93W</strain>
    </source>
</reference>
<accession>A0A845I241</accession>
<evidence type="ECO:0000313" key="4">
    <source>
        <dbReference type="Proteomes" id="UP000444316"/>
    </source>
</evidence>
<dbReference type="RefSeq" id="WP_161037024.1">
    <property type="nucleotide sequence ID" value="NZ_WWCL01000007.1"/>
</dbReference>
<gene>
    <name evidence="3" type="ORF">GTP23_21565</name>
</gene>
<dbReference type="EMBL" id="WWCL01000007">
    <property type="protein sequence ID" value="MYN47634.1"/>
    <property type="molecule type" value="Genomic_DNA"/>
</dbReference>
<feature type="compositionally biased region" description="Pro residues" evidence="2">
    <location>
        <begin position="92"/>
        <end position="106"/>
    </location>
</feature>
<proteinExistence type="predicted"/>
<name>A0A845I241_9BURK</name>
<evidence type="ECO:0000313" key="3">
    <source>
        <dbReference type="EMBL" id="MYN47634.1"/>
    </source>
</evidence>
<keyword evidence="1" id="KW-0175">Coiled coil</keyword>
<protein>
    <submittedName>
        <fullName evidence="3">Uncharacterized protein</fullName>
    </submittedName>
</protein>
<evidence type="ECO:0000256" key="1">
    <source>
        <dbReference type="SAM" id="Coils"/>
    </source>
</evidence>
<feature type="region of interest" description="Disordered" evidence="2">
    <location>
        <begin position="86"/>
        <end position="107"/>
    </location>
</feature>
<organism evidence="3 4">
    <name type="scientific">Duganella fentianensis</name>
    <dbReference type="NCBI Taxonomy" id="2692177"/>
    <lineage>
        <taxon>Bacteria</taxon>
        <taxon>Pseudomonadati</taxon>
        <taxon>Pseudomonadota</taxon>
        <taxon>Betaproteobacteria</taxon>
        <taxon>Burkholderiales</taxon>
        <taxon>Oxalobacteraceae</taxon>
        <taxon>Telluria group</taxon>
        <taxon>Duganella</taxon>
    </lineage>
</organism>
<dbReference type="AlphaFoldDB" id="A0A845I241"/>
<feature type="coiled-coil region" evidence="1">
    <location>
        <begin position="139"/>
        <end position="166"/>
    </location>
</feature>
<keyword evidence="4" id="KW-1185">Reference proteome</keyword>
<dbReference type="Proteomes" id="UP000444316">
    <property type="component" value="Unassembled WGS sequence"/>
</dbReference>
<comment type="caution">
    <text evidence="3">The sequence shown here is derived from an EMBL/GenBank/DDBJ whole genome shotgun (WGS) entry which is preliminary data.</text>
</comment>
<sequence>MGRPAFSLSDPQARILARRVAELELACPLGGNSHRPFVRGFILAVHEATGQFFSPTIYRRLLAAFAPARRPSTVTLADEKDRLAAELARQPSPAPAPSAPDAPPSALPDLYTLQARIAEAVEQDLNRARPAQRTDSAESRFLLNRLQEAEQQLADLRATAASLASELEVAKHSARRHAEDAARATAALARQADSVAALTAEVAELRKFALMSIDEARGEGRAWKERVAALEAQRRADERLMESFRRLAYQKGAEIPDQLTREHPR</sequence>
<evidence type="ECO:0000256" key="2">
    <source>
        <dbReference type="SAM" id="MobiDB-lite"/>
    </source>
</evidence>